<evidence type="ECO:0000256" key="3">
    <source>
        <dbReference type="ARBA" id="ARBA00022801"/>
    </source>
</evidence>
<feature type="transmembrane region" description="Helical" evidence="5">
    <location>
        <begin position="213"/>
        <end position="232"/>
    </location>
</feature>
<dbReference type="GO" id="GO:0016158">
    <property type="term" value="F:inositol hexakisphosphate 3-phosphatase activity"/>
    <property type="evidence" value="ECO:0007669"/>
    <property type="project" value="UniProtKB-EC"/>
</dbReference>
<dbReference type="PROSITE" id="PS00616">
    <property type="entry name" value="HIS_ACID_PHOSPHAT_1"/>
    <property type="match status" value="1"/>
</dbReference>
<evidence type="ECO:0000313" key="7">
    <source>
        <dbReference type="Proteomes" id="UP000286921"/>
    </source>
</evidence>
<dbReference type="Gene3D" id="3.40.50.1240">
    <property type="entry name" value="Phosphoglycerate mutase-like"/>
    <property type="match status" value="1"/>
</dbReference>
<comment type="caution">
    <text evidence="6">The sequence shown here is derived from an EMBL/GenBank/DDBJ whole genome shotgun (WGS) entry which is preliminary data.</text>
</comment>
<evidence type="ECO:0000256" key="4">
    <source>
        <dbReference type="SAM" id="MobiDB-lite"/>
    </source>
</evidence>
<proteinExistence type="inferred from homology"/>
<keyword evidence="7" id="KW-1185">Reference proteome</keyword>
<feature type="region of interest" description="Disordered" evidence="4">
    <location>
        <begin position="362"/>
        <end position="382"/>
    </location>
</feature>
<name>A0A401KRP4_ASPAW</name>
<dbReference type="CDD" id="cd07061">
    <property type="entry name" value="HP_HAP_like"/>
    <property type="match status" value="1"/>
</dbReference>
<dbReference type="PANTHER" id="PTHR20963">
    <property type="entry name" value="MULTIPLE INOSITOL POLYPHOSPHATE PHOSPHATASE-RELATED"/>
    <property type="match status" value="1"/>
</dbReference>
<dbReference type="InterPro" id="IPR029033">
    <property type="entry name" value="His_PPase_superfam"/>
</dbReference>
<keyword evidence="3" id="KW-0378">Hydrolase</keyword>
<sequence>MPILPRLHLFEIADQPWCPDKAIEYVQLCLTHCWNLRLPPIAKASSADVACDVLAENFPDISSFTFVDLGSGAGGPSSTLERLLNARLRAQHLPPAQFLLTDLNPHPREWAALIKQQENISYISESVDATKCDRLVPQIRKECRMFNVAFHHFDDPLAMPMLRSAIESADAFMYVIKPHKYTYLDLLLRYSMLILPGLVLIAFQYTLLRFWRSPLHLLFTFVLPLAPLLMVFDGFVSIMRCRTPDELHDLVRRSDAAGLENWEFRSGKSPVMYPTTNVHWFMGVKKTAHGSINMHPTIATLSILAVASLAEAVAIEARSQNATPLTPSPSATTTGIDWFQTTPESYQGTTATGVAPFLAETNPAPFGQKTLSPNDPLETSEPIEGAAGRNIFHYMGNLSPYHVPDGFGVDEYPLPKGSNITQMHMIHRHGSRYPSSSEGLASWAQKIINSTASGNNFTGALSFLNDWDYGLGLEILVPKGRQELYDSGVLNFYNYGHLYNASSPHKLVARTTTQDRMLKSAENFLAGFFGLEWTEKANLLPIIEGVGYNNSLIGTYSCTRALEYMAYNATTPLSTWKNIYLKARTEALRTLTGSYNWTTTDSFNAQDMCAYETISYGYSQFCEVFTFEEFENFGYAFDIEFANMVGFACPAGRAQGIAWVEEFLARVEGHLLQTTGTNANMTLDTNPVTFPTDQNLYLDFSHDAGIVAVLTAFGFRQFAESLPATGPPLYQQFKSSKIVPFAGRTNIEIIKAPNQVAAVRPAGDQSDAYVDGTGETFYVHFLQNQRTLPLHSSFEECEYRDDGWCELSTFMAVQKKSLERSQFEYACFGNWTVTEYGTVTDGVPV</sequence>
<dbReference type="EC" id="3.1.3.8" evidence="2"/>
<keyword evidence="5" id="KW-0812">Transmembrane</keyword>
<keyword evidence="5" id="KW-0472">Membrane</keyword>
<feature type="transmembrane region" description="Helical" evidence="5">
    <location>
        <begin position="187"/>
        <end position="207"/>
    </location>
</feature>
<dbReference type="GO" id="GO:0003993">
    <property type="term" value="F:acid phosphatase activity"/>
    <property type="evidence" value="ECO:0007669"/>
    <property type="project" value="TreeGrafter"/>
</dbReference>
<reference evidence="6 7" key="1">
    <citation type="submission" date="2016-09" db="EMBL/GenBank/DDBJ databases">
        <title>Aspergillus awamori IFM 58123T.</title>
        <authorList>
            <person name="Kusuya Y."/>
            <person name="Shimizu M."/>
            <person name="Takahashi H."/>
            <person name="Yaguchi T."/>
        </authorList>
    </citation>
    <scope>NUCLEOTIDE SEQUENCE [LARGE SCALE GENOMIC DNA]</scope>
    <source>
        <strain evidence="6 7">IFM 58123</strain>
    </source>
</reference>
<comment type="similarity">
    <text evidence="1">Belongs to the histidine acid phosphatase family.</text>
</comment>
<dbReference type="Proteomes" id="UP000286921">
    <property type="component" value="Unassembled WGS sequence"/>
</dbReference>
<dbReference type="SUPFAM" id="SSF53254">
    <property type="entry name" value="Phosphoglycerate mutase-like"/>
    <property type="match status" value="1"/>
</dbReference>
<dbReference type="Pfam" id="PF00328">
    <property type="entry name" value="His_Phos_2"/>
    <property type="match status" value="1"/>
</dbReference>
<dbReference type="InterPro" id="IPR033379">
    <property type="entry name" value="Acid_Pase_AS"/>
</dbReference>
<evidence type="ECO:0000256" key="2">
    <source>
        <dbReference type="ARBA" id="ARBA00012632"/>
    </source>
</evidence>
<dbReference type="PANTHER" id="PTHR20963:SF43">
    <property type="entry name" value="PUTATIVE (AFU_ORTHOLOGUE AFUA_7G01240)-RELATED"/>
    <property type="match status" value="1"/>
</dbReference>
<organism evidence="6 7">
    <name type="scientific">Aspergillus awamori</name>
    <name type="common">Black koji mold</name>
    <dbReference type="NCBI Taxonomy" id="105351"/>
    <lineage>
        <taxon>Eukaryota</taxon>
        <taxon>Fungi</taxon>
        <taxon>Dikarya</taxon>
        <taxon>Ascomycota</taxon>
        <taxon>Pezizomycotina</taxon>
        <taxon>Eurotiomycetes</taxon>
        <taxon>Eurotiomycetidae</taxon>
        <taxon>Eurotiales</taxon>
        <taxon>Aspergillaceae</taxon>
        <taxon>Aspergillus</taxon>
    </lineage>
</organism>
<dbReference type="InterPro" id="IPR000560">
    <property type="entry name" value="His_Pase_clade-2"/>
</dbReference>
<dbReference type="EMBL" id="BDHI01000014">
    <property type="protein sequence ID" value="GCB21922.1"/>
    <property type="molecule type" value="Genomic_DNA"/>
</dbReference>
<accession>A0A401KRP4</accession>
<evidence type="ECO:0000256" key="5">
    <source>
        <dbReference type="SAM" id="Phobius"/>
    </source>
</evidence>
<dbReference type="STRING" id="105351.A0A401KRP4"/>
<evidence type="ECO:0000313" key="6">
    <source>
        <dbReference type="EMBL" id="GCB21922.1"/>
    </source>
</evidence>
<protein>
    <recommendedName>
        <fullName evidence="2">3-phytase</fullName>
        <ecNumber evidence="2">3.1.3.8</ecNumber>
    </recommendedName>
</protein>
<gene>
    <name evidence="6" type="ORF">AAWM_04807</name>
</gene>
<dbReference type="AlphaFoldDB" id="A0A401KRP4"/>
<dbReference type="PROSITE" id="PS00778">
    <property type="entry name" value="HIS_ACID_PHOSPHAT_2"/>
    <property type="match status" value="1"/>
</dbReference>
<evidence type="ECO:0000256" key="1">
    <source>
        <dbReference type="ARBA" id="ARBA00005375"/>
    </source>
</evidence>
<keyword evidence="5" id="KW-1133">Transmembrane helix</keyword>